<feature type="compositionally biased region" description="Basic and acidic residues" evidence="9">
    <location>
        <begin position="171"/>
        <end position="183"/>
    </location>
</feature>
<organism evidence="11 12">
    <name type="scientific">Hibiscus trionum</name>
    <name type="common">Flower of an hour</name>
    <dbReference type="NCBI Taxonomy" id="183268"/>
    <lineage>
        <taxon>Eukaryota</taxon>
        <taxon>Viridiplantae</taxon>
        <taxon>Streptophyta</taxon>
        <taxon>Embryophyta</taxon>
        <taxon>Tracheophyta</taxon>
        <taxon>Spermatophyta</taxon>
        <taxon>Magnoliopsida</taxon>
        <taxon>eudicotyledons</taxon>
        <taxon>Gunneridae</taxon>
        <taxon>Pentapetalae</taxon>
        <taxon>rosids</taxon>
        <taxon>malvids</taxon>
        <taxon>Malvales</taxon>
        <taxon>Malvaceae</taxon>
        <taxon>Malvoideae</taxon>
        <taxon>Hibiscus</taxon>
    </lineage>
</organism>
<dbReference type="GO" id="GO:0061630">
    <property type="term" value="F:ubiquitin protein ligase activity"/>
    <property type="evidence" value="ECO:0007669"/>
    <property type="project" value="UniProtKB-EC"/>
</dbReference>
<dbReference type="PANTHER" id="PTHR22937:SF136">
    <property type="entry name" value="RING-TYPE E3 UBIQUITIN TRANSFERASE"/>
    <property type="match status" value="1"/>
</dbReference>
<dbReference type="Gene3D" id="3.30.40.10">
    <property type="entry name" value="Zinc/RING finger domain, C3HC4 (zinc finger)"/>
    <property type="match status" value="1"/>
</dbReference>
<keyword evidence="4" id="KW-0479">Metal-binding</keyword>
<evidence type="ECO:0000256" key="6">
    <source>
        <dbReference type="ARBA" id="ARBA00022786"/>
    </source>
</evidence>
<evidence type="ECO:0000256" key="2">
    <source>
        <dbReference type="ARBA" id="ARBA00012483"/>
    </source>
</evidence>
<evidence type="ECO:0000256" key="9">
    <source>
        <dbReference type="SAM" id="MobiDB-lite"/>
    </source>
</evidence>
<feature type="compositionally biased region" description="Low complexity" evidence="9">
    <location>
        <begin position="113"/>
        <end position="124"/>
    </location>
</feature>
<keyword evidence="12" id="KW-1185">Reference proteome</keyword>
<evidence type="ECO:0000256" key="8">
    <source>
        <dbReference type="PROSITE-ProRule" id="PRU00175"/>
    </source>
</evidence>
<feature type="compositionally biased region" description="Polar residues" evidence="9">
    <location>
        <begin position="199"/>
        <end position="220"/>
    </location>
</feature>
<dbReference type="EC" id="2.3.2.27" evidence="2"/>
<keyword evidence="6" id="KW-0833">Ubl conjugation pathway</keyword>
<evidence type="ECO:0000259" key="10">
    <source>
        <dbReference type="PROSITE" id="PS50089"/>
    </source>
</evidence>
<dbReference type="AlphaFoldDB" id="A0A9W7JDG5"/>
<dbReference type="Pfam" id="PF13639">
    <property type="entry name" value="zf-RING_2"/>
    <property type="match status" value="1"/>
</dbReference>
<dbReference type="InterPro" id="IPR001841">
    <property type="entry name" value="Znf_RING"/>
</dbReference>
<keyword evidence="7" id="KW-0862">Zinc</keyword>
<feature type="region of interest" description="Disordered" evidence="9">
    <location>
        <begin position="53"/>
        <end position="126"/>
    </location>
</feature>
<dbReference type="GO" id="GO:0016874">
    <property type="term" value="F:ligase activity"/>
    <property type="evidence" value="ECO:0007669"/>
    <property type="project" value="UniProtKB-KW"/>
</dbReference>
<dbReference type="InterPro" id="IPR013083">
    <property type="entry name" value="Znf_RING/FYVE/PHD"/>
</dbReference>
<evidence type="ECO:0000256" key="4">
    <source>
        <dbReference type="ARBA" id="ARBA00022723"/>
    </source>
</evidence>
<dbReference type="FunFam" id="3.30.40.10:FF:000504">
    <property type="entry name" value="E3 ubiquitin-protein ligase arkadia"/>
    <property type="match status" value="1"/>
</dbReference>
<dbReference type="PROSITE" id="PS50089">
    <property type="entry name" value="ZF_RING_2"/>
    <property type="match status" value="1"/>
</dbReference>
<reference evidence="11" key="1">
    <citation type="submission" date="2023-05" db="EMBL/GenBank/DDBJ databases">
        <title>Genome and transcriptome analyses reveal genes involved in the formation of fine ridges on petal epidermal cells in Hibiscus trionum.</title>
        <authorList>
            <person name="Koshimizu S."/>
            <person name="Masuda S."/>
            <person name="Ishii T."/>
            <person name="Shirasu K."/>
            <person name="Hoshino A."/>
            <person name="Arita M."/>
        </authorList>
    </citation>
    <scope>NUCLEOTIDE SEQUENCE</scope>
    <source>
        <strain evidence="11">Hamamatsu line</strain>
    </source>
</reference>
<feature type="region of interest" description="Disordered" evidence="9">
    <location>
        <begin position="152"/>
        <end position="253"/>
    </location>
</feature>
<keyword evidence="5 8" id="KW-0863">Zinc-finger</keyword>
<feature type="domain" description="RING-type" evidence="10">
    <location>
        <begin position="431"/>
        <end position="472"/>
    </location>
</feature>
<dbReference type="SMART" id="SM00184">
    <property type="entry name" value="RING"/>
    <property type="match status" value="1"/>
</dbReference>
<dbReference type="GO" id="GO:0008270">
    <property type="term" value="F:zinc ion binding"/>
    <property type="evidence" value="ECO:0007669"/>
    <property type="project" value="UniProtKB-KW"/>
</dbReference>
<accession>A0A9W7JDG5</accession>
<dbReference type="SUPFAM" id="SSF57850">
    <property type="entry name" value="RING/U-box"/>
    <property type="match status" value="1"/>
</dbReference>
<evidence type="ECO:0000256" key="1">
    <source>
        <dbReference type="ARBA" id="ARBA00000900"/>
    </source>
</evidence>
<proteinExistence type="predicted"/>
<dbReference type="EMBL" id="BSYR01000061">
    <property type="protein sequence ID" value="GMJ11132.1"/>
    <property type="molecule type" value="Genomic_DNA"/>
</dbReference>
<evidence type="ECO:0000256" key="3">
    <source>
        <dbReference type="ARBA" id="ARBA00022679"/>
    </source>
</evidence>
<dbReference type="InterPro" id="IPR045191">
    <property type="entry name" value="MBR1/2-like"/>
</dbReference>
<evidence type="ECO:0000313" key="12">
    <source>
        <dbReference type="Proteomes" id="UP001165190"/>
    </source>
</evidence>
<keyword evidence="3" id="KW-0808">Transferase</keyword>
<comment type="caution">
    <text evidence="11">The sequence shown here is derived from an EMBL/GenBank/DDBJ whole genome shotgun (WGS) entry which is preliminary data.</text>
</comment>
<evidence type="ECO:0000256" key="7">
    <source>
        <dbReference type="ARBA" id="ARBA00022833"/>
    </source>
</evidence>
<dbReference type="Proteomes" id="UP001165190">
    <property type="component" value="Unassembled WGS sequence"/>
</dbReference>
<keyword evidence="11" id="KW-0436">Ligase</keyword>
<name>A0A9W7JDG5_HIBTR</name>
<dbReference type="PANTHER" id="PTHR22937">
    <property type="entry name" value="E3 UBIQUITIN-PROTEIN LIGASE RNF165"/>
    <property type="match status" value="1"/>
</dbReference>
<evidence type="ECO:0000313" key="11">
    <source>
        <dbReference type="EMBL" id="GMJ11132.1"/>
    </source>
</evidence>
<feature type="compositionally biased region" description="Low complexity" evidence="9">
    <location>
        <begin position="154"/>
        <end position="166"/>
    </location>
</feature>
<dbReference type="OrthoDB" id="8062037at2759"/>
<feature type="compositionally biased region" description="Polar residues" evidence="9">
    <location>
        <begin position="228"/>
        <end position="253"/>
    </location>
</feature>
<gene>
    <name evidence="11" type="ORF">HRI_004782400</name>
</gene>
<evidence type="ECO:0000256" key="5">
    <source>
        <dbReference type="ARBA" id="ARBA00022771"/>
    </source>
</evidence>
<comment type="catalytic activity">
    <reaction evidence="1">
        <text>S-ubiquitinyl-[E2 ubiquitin-conjugating enzyme]-L-cysteine + [acceptor protein]-L-lysine = [E2 ubiquitin-conjugating enzyme]-L-cysteine + N(6)-ubiquitinyl-[acceptor protein]-L-lysine.</text>
        <dbReference type="EC" id="2.3.2.27"/>
    </reaction>
</comment>
<protein>
    <recommendedName>
        <fullName evidence="2">RING-type E3 ubiquitin transferase</fullName>
        <ecNumber evidence="2">2.3.2.27</ecNumber>
    </recommendedName>
</protein>
<sequence>MDERAGKRAVVHGKGTGLVLKDRVNSGERNARFCNRIGCSGRLNSMNGITNGKAKSSSIGSSSGVYPAVRKSSTRKRVSSQLETSSVLDVPQVLRRTPQPESGDAESREVRRSSVASNARPSRNVIQRSPIASLGLVTSTNTSRHGLRNLRCNSISGVGSSGGSSSNLNVRRREDAVKKRNSDGEGSSSCRGKKSSESTLKGRNNSSSHNVYVSADSRQAGTRRDSGVASSVRTRGSNSTYGRGRSPNQANGNMLTLNECHAIMPEEPQSDMPINVNEPVPEEIASTHTSSYSQLDNISESLLSIMPSGPSEVDSNHTSGNWDSFRQYNMDNLAEVLLALERIEQDEELTYEQLLVLETSLLLDGLNFYDQHREMRLDIDNMSYEELLDLEEKIGNVSTVLSEEALSKCLTKSIYEDDSLSCYGEKDDTKCSICQEEYVNGDEVGKLRCEHRYHAACVLHWLQVKNWCPICKGSPQN</sequence>